<evidence type="ECO:0000259" key="1">
    <source>
        <dbReference type="Pfam" id="PF00248"/>
    </source>
</evidence>
<protein>
    <submittedName>
        <fullName evidence="2">Predicted oxidoreductase</fullName>
        <ecNumber evidence="2">1.1.1.-</ecNumber>
        <ecNumber evidence="2">1.1.1.91</ecNumber>
    </submittedName>
</protein>
<dbReference type="Gene3D" id="3.20.20.100">
    <property type="entry name" value="NADP-dependent oxidoreductase domain"/>
    <property type="match status" value="1"/>
</dbReference>
<dbReference type="GO" id="GO:0005829">
    <property type="term" value="C:cytosol"/>
    <property type="evidence" value="ECO:0007669"/>
    <property type="project" value="TreeGrafter"/>
</dbReference>
<keyword evidence="2" id="KW-0560">Oxidoreductase</keyword>
<dbReference type="InterPro" id="IPR036812">
    <property type="entry name" value="NAD(P)_OxRdtase_dom_sf"/>
</dbReference>
<evidence type="ECO:0000313" key="2">
    <source>
        <dbReference type="EMBL" id="STC70272.1"/>
    </source>
</evidence>
<dbReference type="OrthoDB" id="9768793at2"/>
<sequence length="311" mass="33379">MAHITNTDIDIYPLNLGGNPFGWTADKDATFAILDGFTERGGNFVDTADSYSNWAEGNAGGESEELIGQWLASRKPQNFHVATKSGGLDGVNGRSRRATTDAVEGSLRRLGIETIDLFYYHWDDEEVAIDEQVAIANDLIEAGKIRYLGLSNYTPERMRAFFKASEGTSAQPVAMQNQYSLLHRKEFEEGYQPIATEFGASVFPYFALASGMLTGKYRSADDLSGAARAGMAEGYASDEAFALIDTLVARADEAGAEPATVALAWLLAKGVTAPVASVSRVDQLDSLMAAGELTLSEETVEALDAASTPFA</sequence>
<dbReference type="STRING" id="35756.GCA_001044155_02322"/>
<accession>A0A376CPS4</accession>
<dbReference type="GO" id="GO:0047681">
    <property type="term" value="F:aryl-alcohol dehydrogenase (NADP+) activity"/>
    <property type="evidence" value="ECO:0007669"/>
    <property type="project" value="UniProtKB-EC"/>
</dbReference>
<dbReference type="AlphaFoldDB" id="A0A376CPS4"/>
<keyword evidence="3" id="KW-1185">Reference proteome</keyword>
<dbReference type="EC" id="1.1.1.-" evidence="2"/>
<dbReference type="Pfam" id="PF00248">
    <property type="entry name" value="Aldo_ket_red"/>
    <property type="match status" value="1"/>
</dbReference>
<evidence type="ECO:0000313" key="3">
    <source>
        <dbReference type="Proteomes" id="UP000254467"/>
    </source>
</evidence>
<gene>
    <name evidence="2" type="primary">iolS</name>
    <name evidence="2" type="ORF">NCTC11862_02082</name>
</gene>
<dbReference type="Proteomes" id="UP000254467">
    <property type="component" value="Unassembled WGS sequence"/>
</dbReference>
<dbReference type="EC" id="1.1.1.91" evidence="2"/>
<name>A0A376CPS4_9CORY</name>
<dbReference type="SUPFAM" id="SSF51430">
    <property type="entry name" value="NAD(P)-linked oxidoreductase"/>
    <property type="match status" value="1"/>
</dbReference>
<organism evidence="2 3">
    <name type="scientific">Corynebacterium pilosum</name>
    <dbReference type="NCBI Taxonomy" id="35756"/>
    <lineage>
        <taxon>Bacteria</taxon>
        <taxon>Bacillati</taxon>
        <taxon>Actinomycetota</taxon>
        <taxon>Actinomycetes</taxon>
        <taxon>Mycobacteriales</taxon>
        <taxon>Corynebacteriaceae</taxon>
        <taxon>Corynebacterium</taxon>
    </lineage>
</organism>
<dbReference type="InterPro" id="IPR023210">
    <property type="entry name" value="NADP_OxRdtase_dom"/>
</dbReference>
<dbReference type="InterPro" id="IPR050523">
    <property type="entry name" value="AKR_Detox_Biosynth"/>
</dbReference>
<proteinExistence type="predicted"/>
<dbReference type="PANTHER" id="PTHR43364:SF6">
    <property type="entry name" value="OXIDOREDUCTASE-RELATED"/>
    <property type="match status" value="1"/>
</dbReference>
<dbReference type="RefSeq" id="WP_018580800.1">
    <property type="nucleotide sequence ID" value="NZ_UFXQ01000001.1"/>
</dbReference>
<dbReference type="EMBL" id="UFXQ01000001">
    <property type="protein sequence ID" value="STC70272.1"/>
    <property type="molecule type" value="Genomic_DNA"/>
</dbReference>
<reference evidence="2 3" key="1">
    <citation type="submission" date="2018-06" db="EMBL/GenBank/DDBJ databases">
        <authorList>
            <consortium name="Pathogen Informatics"/>
            <person name="Doyle S."/>
        </authorList>
    </citation>
    <scope>NUCLEOTIDE SEQUENCE [LARGE SCALE GENOMIC DNA]</scope>
    <source>
        <strain evidence="2 3">NCTC11862</strain>
    </source>
</reference>
<dbReference type="PANTHER" id="PTHR43364">
    <property type="entry name" value="NADH-SPECIFIC METHYLGLYOXAL REDUCTASE-RELATED"/>
    <property type="match status" value="1"/>
</dbReference>
<feature type="domain" description="NADP-dependent oxidoreductase" evidence="1">
    <location>
        <begin position="14"/>
        <end position="306"/>
    </location>
</feature>